<evidence type="ECO:0000313" key="4">
    <source>
        <dbReference type="EMBL" id="KAF5898649.1"/>
    </source>
</evidence>
<sequence length="483" mass="56155">ESLAEARSRYEQAMETITQLEEMNSTLKSKVSTLEKDLSQTRLMWKDQIRESLAEAQSRHEQAVEKITHLEEMNFILKSKVTTSQEDLSLTRIMWKDQIRETERQQEARASLEESLAEAQSRHEQAVEKMNHLEEMNSILKSKVTTLQEDLSLTQIMWKDQIRETERQQEARARLESQCKEMEETLKQRLTKKKLQISQAEAERKYNKAMESCAQLENEKTELLSQVNTLQGSVQQLEEELSVTHTTCAAVKESEQKQEVGHVLKAQSNPVNQTHYEKFLMESLAEAQRRHEQAVEKITHLEDMNSILKSKVAALQEDLSLTRIMWKDQIMETGRQQEARARLESQCKEMEETLKQQLMKKKLKASRAKAERKDNEAMESCAQLETEKTELLSQESEQKHEVDHFLKTQSNPVNQTHYEKFLMVLLSEAERKYDEAMLSCAQLQRENSELLSQVNTLRGSVQQDLEAELSVTHTKWTAVNVSE</sequence>
<feature type="coiled-coil region" evidence="3">
    <location>
        <begin position="102"/>
        <end position="240"/>
    </location>
</feature>
<dbReference type="SUPFAM" id="SSF57997">
    <property type="entry name" value="Tropomyosin"/>
    <property type="match status" value="1"/>
</dbReference>
<dbReference type="OrthoDB" id="8962463at2759"/>
<evidence type="ECO:0000256" key="2">
    <source>
        <dbReference type="ARBA" id="ARBA00023054"/>
    </source>
</evidence>
<dbReference type="Proteomes" id="UP000727407">
    <property type="component" value="Unassembled WGS sequence"/>
</dbReference>
<keyword evidence="2 3" id="KW-0175">Coiled coil</keyword>
<feature type="coiled-coil region" evidence="3">
    <location>
        <begin position="277"/>
        <end position="387"/>
    </location>
</feature>
<dbReference type="PANTHER" id="PTHR19212:SF0">
    <property type="entry name" value="LD07988P"/>
    <property type="match status" value="1"/>
</dbReference>
<feature type="non-terminal residue" evidence="4">
    <location>
        <position position="1"/>
    </location>
</feature>
<feature type="non-terminal residue" evidence="4">
    <location>
        <position position="483"/>
    </location>
</feature>
<comment type="similarity">
    <text evidence="1">Belongs to the LRRFIP family.</text>
</comment>
<dbReference type="Gene3D" id="1.20.5.4090">
    <property type="match status" value="5"/>
</dbReference>
<reference evidence="4" key="1">
    <citation type="submission" date="2020-07" db="EMBL/GenBank/DDBJ databases">
        <title>Clarias magur genome sequencing, assembly and annotation.</title>
        <authorList>
            <person name="Kushwaha B."/>
            <person name="Kumar R."/>
            <person name="Das P."/>
            <person name="Joshi C.G."/>
            <person name="Kumar D."/>
            <person name="Nagpure N.S."/>
            <person name="Pandey M."/>
            <person name="Agarwal S."/>
            <person name="Srivastava S."/>
            <person name="Singh M."/>
            <person name="Sahoo L."/>
            <person name="Jayasankar P."/>
            <person name="Meher P.K."/>
            <person name="Koringa P.G."/>
            <person name="Iquebal M.A."/>
            <person name="Das S.P."/>
            <person name="Bit A."/>
            <person name="Patnaik S."/>
            <person name="Patel N."/>
            <person name="Shah T.M."/>
            <person name="Hinsu A."/>
            <person name="Jena J.K."/>
        </authorList>
    </citation>
    <scope>NUCLEOTIDE SEQUENCE</scope>
    <source>
        <strain evidence="4">CIFAMagur01</strain>
        <tissue evidence="4">Testis</tissue>
    </source>
</reference>
<name>A0A8J4WZA8_CLAMG</name>
<comment type="caution">
    <text evidence="4">The sequence shown here is derived from an EMBL/GenBank/DDBJ whole genome shotgun (WGS) entry which is preliminary data.</text>
</comment>
<evidence type="ECO:0000256" key="3">
    <source>
        <dbReference type="SAM" id="Coils"/>
    </source>
</evidence>
<organism evidence="4 5">
    <name type="scientific">Clarias magur</name>
    <name type="common">Asian catfish</name>
    <name type="synonym">Macropteronotus magur</name>
    <dbReference type="NCBI Taxonomy" id="1594786"/>
    <lineage>
        <taxon>Eukaryota</taxon>
        <taxon>Metazoa</taxon>
        <taxon>Chordata</taxon>
        <taxon>Craniata</taxon>
        <taxon>Vertebrata</taxon>
        <taxon>Euteleostomi</taxon>
        <taxon>Actinopterygii</taxon>
        <taxon>Neopterygii</taxon>
        <taxon>Teleostei</taxon>
        <taxon>Ostariophysi</taxon>
        <taxon>Siluriformes</taxon>
        <taxon>Clariidae</taxon>
        <taxon>Clarias</taxon>
    </lineage>
</organism>
<accession>A0A8J4WZA8</accession>
<dbReference type="InterPro" id="IPR019139">
    <property type="entry name" value="LRRFIP1/2"/>
</dbReference>
<dbReference type="EMBL" id="QNUK01000193">
    <property type="protein sequence ID" value="KAF5898649.1"/>
    <property type="molecule type" value="Genomic_DNA"/>
</dbReference>
<dbReference type="AlphaFoldDB" id="A0A8J4WZA8"/>
<feature type="coiled-coil region" evidence="3">
    <location>
        <begin position="426"/>
        <end position="460"/>
    </location>
</feature>
<evidence type="ECO:0000256" key="1">
    <source>
        <dbReference type="ARBA" id="ARBA00008275"/>
    </source>
</evidence>
<proteinExistence type="inferred from homology"/>
<protein>
    <submittedName>
        <fullName evidence="4">Early endosome antigen 1-like isoform X2</fullName>
    </submittedName>
</protein>
<dbReference type="GO" id="GO:0006355">
    <property type="term" value="P:regulation of DNA-templated transcription"/>
    <property type="evidence" value="ECO:0007669"/>
    <property type="project" value="InterPro"/>
</dbReference>
<dbReference type="Pfam" id="PF09738">
    <property type="entry name" value="LRRFIP"/>
    <property type="match status" value="1"/>
</dbReference>
<evidence type="ECO:0000313" key="5">
    <source>
        <dbReference type="Proteomes" id="UP000727407"/>
    </source>
</evidence>
<gene>
    <name evidence="4" type="ORF">DAT39_011636</name>
</gene>
<keyword evidence="5" id="KW-1185">Reference proteome</keyword>
<dbReference type="PANTHER" id="PTHR19212">
    <property type="entry name" value="LEUCINE RICH REPEAT IN FLII INTERACTING PROTEIN"/>
    <property type="match status" value="1"/>
</dbReference>
<feature type="coiled-coil region" evidence="3">
    <location>
        <begin position="3"/>
        <end position="73"/>
    </location>
</feature>